<dbReference type="HOGENOM" id="CLU_057426_3_1_0"/>
<protein>
    <recommendedName>
        <fullName evidence="6 19">Adenosylcobinamide-GDP ribazoletransferase</fullName>
        <ecNumber evidence="5 19">2.7.8.26</ecNumber>
    </recommendedName>
    <alternativeName>
        <fullName evidence="16 19">Cobalamin synthase</fullName>
    </alternativeName>
    <alternativeName>
        <fullName evidence="15 19">Cobalamin-5'-phosphate synthase</fullName>
    </alternativeName>
</protein>
<keyword evidence="21" id="KW-1185">Reference proteome</keyword>
<evidence type="ECO:0000256" key="14">
    <source>
        <dbReference type="ARBA" id="ARBA00025228"/>
    </source>
</evidence>
<evidence type="ECO:0000256" key="10">
    <source>
        <dbReference type="ARBA" id="ARBA00022692"/>
    </source>
</evidence>
<dbReference type="Pfam" id="PF02654">
    <property type="entry name" value="CobS"/>
    <property type="match status" value="1"/>
</dbReference>
<comment type="catalytic activity">
    <reaction evidence="18 19">
        <text>alpha-ribazole 5'-phosphate + adenosylcob(III)inamide-GDP = adenosylcob(III)alamin 5'-phosphate + GMP + H(+)</text>
        <dbReference type="Rhea" id="RHEA:23560"/>
        <dbReference type="ChEBI" id="CHEBI:15378"/>
        <dbReference type="ChEBI" id="CHEBI:57918"/>
        <dbReference type="ChEBI" id="CHEBI:58115"/>
        <dbReference type="ChEBI" id="CHEBI:60487"/>
        <dbReference type="ChEBI" id="CHEBI:60493"/>
        <dbReference type="EC" id="2.7.8.26"/>
    </reaction>
</comment>
<reference evidence="20" key="1">
    <citation type="submission" date="2008-12" db="EMBL/GenBank/DDBJ databases">
        <title>Complete sequence of Chloroflexus aggregans DSM 9485.</title>
        <authorList>
            <consortium name="US DOE Joint Genome Institute"/>
            <person name="Lucas S."/>
            <person name="Copeland A."/>
            <person name="Lapidus A."/>
            <person name="Glavina del Rio T."/>
            <person name="Dalin E."/>
            <person name="Tice H."/>
            <person name="Pitluck S."/>
            <person name="Foster B."/>
            <person name="Larimer F."/>
            <person name="Land M."/>
            <person name="Hauser L."/>
            <person name="Kyrpides N."/>
            <person name="Mikhailova N."/>
            <person name="Bryant D."/>
            <person name="Richardson P."/>
        </authorList>
    </citation>
    <scope>NUCLEOTIDE SEQUENCE</scope>
    <source>
        <strain evidence="20">DSM 9485</strain>
    </source>
</reference>
<evidence type="ECO:0000256" key="16">
    <source>
        <dbReference type="ARBA" id="ARBA00032853"/>
    </source>
</evidence>
<evidence type="ECO:0000256" key="12">
    <source>
        <dbReference type="ARBA" id="ARBA00022989"/>
    </source>
</evidence>
<comment type="pathway">
    <text evidence="3 19">Cofactor biosynthesis; adenosylcobalamin biosynthesis; adenosylcobalamin from cob(II)yrinate a,c-diamide: step 7/7.</text>
</comment>
<comment type="cofactor">
    <cofactor evidence="1 19">
        <name>Mg(2+)</name>
        <dbReference type="ChEBI" id="CHEBI:18420"/>
    </cofactor>
</comment>
<evidence type="ECO:0000256" key="6">
    <source>
        <dbReference type="ARBA" id="ARBA00015850"/>
    </source>
</evidence>
<dbReference type="GO" id="GO:0009236">
    <property type="term" value="P:cobalamin biosynthetic process"/>
    <property type="evidence" value="ECO:0007669"/>
    <property type="project" value="UniProtKB-UniRule"/>
</dbReference>
<comment type="subcellular location">
    <subcellularLocation>
        <location evidence="2 19">Cell membrane</location>
        <topology evidence="2 19">Multi-pass membrane protein</topology>
    </subcellularLocation>
</comment>
<sequence length="251" mass="26877">MNESPARSVNGFIEAIRFLTIIPLPGIPPMDEQSVARAIPWFPIAGLVIGGALVTTDLIARPLWGNLTAAVMVMAIWGIITGGLHLDGLSDTFDAVMSWRSRERKLEIMKDSRIGAMGALALIVLMMLKVALIAEATNVWPALLLAPMLGRWADCYGIYRFPAAREGGLGRTFNAQVRQHDLWLSSAMMLGAAWLIAGITGIVAAVFVLGVAHLLASWWVRDLGGLSGDTYGALCEIGEVVALAVLTVNLS</sequence>
<evidence type="ECO:0000313" key="20">
    <source>
        <dbReference type="EMBL" id="ACL25059.1"/>
    </source>
</evidence>
<evidence type="ECO:0000256" key="11">
    <source>
        <dbReference type="ARBA" id="ARBA00022842"/>
    </source>
</evidence>
<dbReference type="UniPathway" id="UPA00148">
    <property type="reaction ID" value="UER00238"/>
</dbReference>
<feature type="transmembrane region" description="Helical" evidence="19">
    <location>
        <begin position="67"/>
        <end position="86"/>
    </location>
</feature>
<comment type="catalytic activity">
    <reaction evidence="17 19">
        <text>alpha-ribazole + adenosylcob(III)inamide-GDP = adenosylcob(III)alamin + GMP + H(+)</text>
        <dbReference type="Rhea" id="RHEA:16049"/>
        <dbReference type="ChEBI" id="CHEBI:10329"/>
        <dbReference type="ChEBI" id="CHEBI:15378"/>
        <dbReference type="ChEBI" id="CHEBI:18408"/>
        <dbReference type="ChEBI" id="CHEBI:58115"/>
        <dbReference type="ChEBI" id="CHEBI:60487"/>
        <dbReference type="EC" id="2.7.8.26"/>
    </reaction>
</comment>
<dbReference type="InterPro" id="IPR003805">
    <property type="entry name" value="CobS"/>
</dbReference>
<dbReference type="GO" id="GO:0008818">
    <property type="term" value="F:cobalamin 5'-phosphate synthase activity"/>
    <property type="evidence" value="ECO:0007669"/>
    <property type="project" value="UniProtKB-UniRule"/>
</dbReference>
<keyword evidence="13 19" id="KW-0472">Membrane</keyword>
<evidence type="ECO:0000256" key="8">
    <source>
        <dbReference type="ARBA" id="ARBA00022573"/>
    </source>
</evidence>
<evidence type="ECO:0000256" key="1">
    <source>
        <dbReference type="ARBA" id="ARBA00001946"/>
    </source>
</evidence>
<keyword evidence="11 19" id="KW-0460">Magnesium</keyword>
<dbReference type="eggNOG" id="COG0368">
    <property type="taxonomic scope" value="Bacteria"/>
</dbReference>
<evidence type="ECO:0000256" key="3">
    <source>
        <dbReference type="ARBA" id="ARBA00004663"/>
    </source>
</evidence>
<comment type="similarity">
    <text evidence="4 19">Belongs to the CobS family.</text>
</comment>
<keyword evidence="8 19" id="KW-0169">Cobalamin biosynthesis</keyword>
<dbReference type="PANTHER" id="PTHR34148:SF1">
    <property type="entry name" value="ADENOSYLCOBINAMIDE-GDP RIBAZOLETRANSFERASE"/>
    <property type="match status" value="1"/>
</dbReference>
<evidence type="ECO:0000256" key="15">
    <source>
        <dbReference type="ARBA" id="ARBA00032605"/>
    </source>
</evidence>
<dbReference type="GO" id="GO:0051073">
    <property type="term" value="F:adenosylcobinamide-GDP ribazoletransferase activity"/>
    <property type="evidence" value="ECO:0007669"/>
    <property type="project" value="UniProtKB-UniRule"/>
</dbReference>
<accession>B8GCL5</accession>
<feature type="transmembrane region" description="Helical" evidence="19">
    <location>
        <begin position="114"/>
        <end position="134"/>
    </location>
</feature>
<dbReference type="RefSeq" id="WP_015940917.1">
    <property type="nucleotide sequence ID" value="NC_011831.1"/>
</dbReference>
<evidence type="ECO:0000256" key="9">
    <source>
        <dbReference type="ARBA" id="ARBA00022679"/>
    </source>
</evidence>
<comment type="function">
    <text evidence="14 19">Joins adenosylcobinamide-GDP and alpha-ribazole to generate adenosylcobalamin (Ado-cobalamin). Also synthesizes adenosylcobalamin 5'-phosphate from adenosylcobinamide-GDP and alpha-ribazole 5'-phosphate.</text>
</comment>
<gene>
    <name evidence="19" type="primary">cobS</name>
    <name evidence="20" type="ordered locus">Cagg_2176</name>
</gene>
<dbReference type="EC" id="2.7.8.26" evidence="5 19"/>
<dbReference type="GO" id="GO:0005886">
    <property type="term" value="C:plasma membrane"/>
    <property type="evidence" value="ECO:0007669"/>
    <property type="project" value="UniProtKB-SubCell"/>
</dbReference>
<dbReference type="STRING" id="326427.Cagg_2176"/>
<keyword evidence="7 19" id="KW-1003">Cell membrane</keyword>
<evidence type="ECO:0000256" key="7">
    <source>
        <dbReference type="ARBA" id="ARBA00022475"/>
    </source>
</evidence>
<dbReference type="EMBL" id="CP001337">
    <property type="protein sequence ID" value="ACL25059.1"/>
    <property type="molecule type" value="Genomic_DNA"/>
</dbReference>
<evidence type="ECO:0000256" key="19">
    <source>
        <dbReference type="HAMAP-Rule" id="MF_00719"/>
    </source>
</evidence>
<feature type="transmembrane region" description="Helical" evidence="19">
    <location>
        <begin position="192"/>
        <end position="219"/>
    </location>
</feature>
<proteinExistence type="inferred from homology"/>
<dbReference type="OrthoDB" id="9794626at2"/>
<evidence type="ECO:0000313" key="21">
    <source>
        <dbReference type="Proteomes" id="UP000002508"/>
    </source>
</evidence>
<dbReference type="HAMAP" id="MF_00719">
    <property type="entry name" value="CobS"/>
    <property type="match status" value="1"/>
</dbReference>
<evidence type="ECO:0000256" key="2">
    <source>
        <dbReference type="ARBA" id="ARBA00004651"/>
    </source>
</evidence>
<dbReference type="AlphaFoldDB" id="B8GCL5"/>
<evidence type="ECO:0000256" key="18">
    <source>
        <dbReference type="ARBA" id="ARBA00049504"/>
    </source>
</evidence>
<dbReference type="NCBIfam" id="TIGR00317">
    <property type="entry name" value="cobS"/>
    <property type="match status" value="1"/>
</dbReference>
<evidence type="ECO:0000256" key="13">
    <source>
        <dbReference type="ARBA" id="ARBA00023136"/>
    </source>
</evidence>
<evidence type="ECO:0000256" key="5">
    <source>
        <dbReference type="ARBA" id="ARBA00013200"/>
    </source>
</evidence>
<evidence type="ECO:0000256" key="4">
    <source>
        <dbReference type="ARBA" id="ARBA00010561"/>
    </source>
</evidence>
<keyword evidence="9 19" id="KW-0808">Transferase</keyword>
<keyword evidence="10 19" id="KW-0812">Transmembrane</keyword>
<name>B8GCL5_CHLAD</name>
<dbReference type="Proteomes" id="UP000002508">
    <property type="component" value="Chromosome"/>
</dbReference>
<dbReference type="KEGG" id="cag:Cagg_2176"/>
<keyword evidence="12 19" id="KW-1133">Transmembrane helix</keyword>
<evidence type="ECO:0000256" key="17">
    <source>
        <dbReference type="ARBA" id="ARBA00048623"/>
    </source>
</evidence>
<organism evidence="20 21">
    <name type="scientific">Chloroflexus aggregans (strain MD-66 / DSM 9485)</name>
    <dbReference type="NCBI Taxonomy" id="326427"/>
    <lineage>
        <taxon>Bacteria</taxon>
        <taxon>Bacillati</taxon>
        <taxon>Chloroflexota</taxon>
        <taxon>Chloroflexia</taxon>
        <taxon>Chloroflexales</taxon>
        <taxon>Chloroflexineae</taxon>
        <taxon>Chloroflexaceae</taxon>
        <taxon>Chloroflexus</taxon>
    </lineage>
</organism>
<feature type="transmembrane region" description="Helical" evidence="19">
    <location>
        <begin position="38"/>
        <end position="60"/>
    </location>
</feature>
<dbReference type="PANTHER" id="PTHR34148">
    <property type="entry name" value="ADENOSYLCOBINAMIDE-GDP RIBAZOLETRANSFERASE"/>
    <property type="match status" value="1"/>
</dbReference>